<dbReference type="PANTHER" id="PTHR30388:SF6">
    <property type="entry name" value="XANTHINE DEHYDROGENASE SUBUNIT A-RELATED"/>
    <property type="match status" value="1"/>
</dbReference>
<dbReference type="Proteomes" id="UP000244906">
    <property type="component" value="Unassembled WGS sequence"/>
</dbReference>
<evidence type="ECO:0000259" key="2">
    <source>
        <dbReference type="Pfam" id="PF13478"/>
    </source>
</evidence>
<organism evidence="3 4">
    <name type="scientific">Pelagibaculum spongiae</name>
    <dbReference type="NCBI Taxonomy" id="2080658"/>
    <lineage>
        <taxon>Bacteria</taxon>
        <taxon>Pseudomonadati</taxon>
        <taxon>Pseudomonadota</taxon>
        <taxon>Gammaproteobacteria</taxon>
        <taxon>Oceanospirillales</taxon>
        <taxon>Pelagibaculum</taxon>
    </lineage>
</organism>
<dbReference type="Gene3D" id="3.40.50.720">
    <property type="entry name" value="NAD(P)-binding Rossmann-like Domain"/>
    <property type="match status" value="1"/>
</dbReference>
<dbReference type="InterPro" id="IPR027051">
    <property type="entry name" value="XdhC_Rossmann_dom"/>
</dbReference>
<evidence type="ECO:0000259" key="1">
    <source>
        <dbReference type="Pfam" id="PF02625"/>
    </source>
</evidence>
<dbReference type="EMBL" id="QDDL01000003">
    <property type="protein sequence ID" value="PVZ69612.1"/>
    <property type="molecule type" value="Genomic_DNA"/>
</dbReference>
<dbReference type="RefSeq" id="WP_116686947.1">
    <property type="nucleotide sequence ID" value="NZ_CAWNYD010000003.1"/>
</dbReference>
<comment type="caution">
    <text evidence="3">The sequence shown here is derived from an EMBL/GenBank/DDBJ whole genome shotgun (WGS) entry which is preliminary data.</text>
</comment>
<dbReference type="Gene3D" id="3.40.630.10">
    <property type="entry name" value="Zn peptidases"/>
    <property type="match status" value="1"/>
</dbReference>
<protein>
    <submittedName>
        <fullName evidence="3">EF2563 family selenium-dependent molybdenum hydroxylase system protein</fullName>
    </submittedName>
</protein>
<dbReference type="AlphaFoldDB" id="A0A2V1H0S0"/>
<dbReference type="InterPro" id="IPR052698">
    <property type="entry name" value="MoCofactor_Util/Proc"/>
</dbReference>
<dbReference type="Pfam" id="PF02625">
    <property type="entry name" value="XdhC_CoxI"/>
    <property type="match status" value="1"/>
</dbReference>
<keyword evidence="4" id="KW-1185">Reference proteome</keyword>
<accession>A0A2V1H0S0</accession>
<dbReference type="Pfam" id="PF13478">
    <property type="entry name" value="XdhC_C"/>
    <property type="match status" value="1"/>
</dbReference>
<feature type="domain" description="XdhC- CoxI" evidence="1">
    <location>
        <begin position="12"/>
        <end position="73"/>
    </location>
</feature>
<gene>
    <name evidence="3" type="ORF">DC094_09915</name>
</gene>
<dbReference type="OrthoDB" id="9815497at2"/>
<reference evidence="3 4" key="1">
    <citation type="submission" date="2018-04" db="EMBL/GenBank/DDBJ databases">
        <title>Thalassorhabdus spongiae gen. nov., sp. nov., isolated from a marine sponge in South-West Iceland.</title>
        <authorList>
            <person name="Knobloch S."/>
            <person name="Daussin A."/>
            <person name="Johannsson R."/>
            <person name="Marteinsson V.T."/>
        </authorList>
    </citation>
    <scope>NUCLEOTIDE SEQUENCE [LARGE SCALE GENOMIC DNA]</scope>
    <source>
        <strain evidence="3 4">Hp12</strain>
    </source>
</reference>
<feature type="domain" description="XdhC Rossmann" evidence="2">
    <location>
        <begin position="106"/>
        <end position="247"/>
    </location>
</feature>
<evidence type="ECO:0000313" key="4">
    <source>
        <dbReference type="Proteomes" id="UP000244906"/>
    </source>
</evidence>
<evidence type="ECO:0000313" key="3">
    <source>
        <dbReference type="EMBL" id="PVZ69612.1"/>
    </source>
</evidence>
<dbReference type="InterPro" id="IPR003777">
    <property type="entry name" value="XdhC_CoxI"/>
</dbReference>
<dbReference type="PANTHER" id="PTHR30388">
    <property type="entry name" value="ALDEHYDE OXIDOREDUCTASE MOLYBDENUM COFACTOR ASSEMBLY PROTEIN"/>
    <property type="match status" value="1"/>
</dbReference>
<sequence>MNLFAEAAHLSEANIPFAMATIVETKGHAPRHSARMLIHKDGSLLGTIGGGVAERYVVDQALEAINQRAPRTVYCGLTHNGKQALGSDCAGGISVHIEVHGLKPELLLVGGGHVNNAVAHLAAGLGFSIIVTDSYLPSLDPMKFPHEAKLIHGETMVEALAKTTITANTHALVATNHEDTEGLTSVIDSEASFIGLLGSRAKVRTLIERMRNRGIDDAILANLHAPLGLDIGGETPKEIAISIMAELMMEQNGRSGQPMNKLQDRYNQKLVAIRGAGDIATGVAIRLHNAGYRIVMMEMAKPTVIRTSVSFAQAQFDGEATVEGIAAEKAEDGKHAIAIMDAGNIAVITDADGHYLKQLKPRFLIDAILAKQNLGTRMTMAPTTIGLGPGFTAQQDVHAVIETNRGHRLGRVIVQGSAAENTGIPGNIAGFTSERVLRAPCAGIFTSNKKLGDLVKKGEEIARINNQPLTASIDGMLRGLLNNGLEVSEGFKVGDIDPRGEKADYLTASDKARAIGGGVLEAMLQLSN</sequence>
<dbReference type="InterPro" id="IPR017695">
    <property type="entry name" value="Se-dep_Mo_hydrolase_YqeB"/>
</dbReference>
<proteinExistence type="predicted"/>
<dbReference type="NCBIfam" id="TIGR03309">
    <property type="entry name" value="matur_yqeB"/>
    <property type="match status" value="1"/>
</dbReference>
<name>A0A2V1H0S0_9GAMM</name>